<dbReference type="Proteomes" id="UP000005407">
    <property type="component" value="Unassembled WGS sequence"/>
</dbReference>
<reference evidence="1 2" key="1">
    <citation type="submission" date="2012-03" db="EMBL/GenBank/DDBJ databases">
        <authorList>
            <person name="Rasko D."/>
            <person name="Redman J."/>
            <person name="Daugherty S.C."/>
            <person name="Tallon L."/>
            <person name="Sadzewicz L."/>
            <person name="Jones K."/>
            <person name="Santana-Cruz I."/>
            <person name="Liu X."/>
        </authorList>
    </citation>
    <scope>NUCLEOTIDE SEQUENCE [LARGE SCALE GENOMIC DNA]</scope>
    <source>
        <strain evidence="1 2">K-315</strain>
    </source>
</reference>
<protein>
    <submittedName>
        <fullName evidence="1">Uncharacterized protein</fullName>
    </submittedName>
</protein>
<gene>
    <name evidence="1" type="ORF">SFK315_2486</name>
</gene>
<organism evidence="1 2">
    <name type="scientific">Shigella flexneri K-315</name>
    <dbReference type="NCBI Taxonomy" id="766150"/>
    <lineage>
        <taxon>Bacteria</taxon>
        <taxon>Pseudomonadati</taxon>
        <taxon>Pseudomonadota</taxon>
        <taxon>Gammaproteobacteria</taxon>
        <taxon>Enterobacterales</taxon>
        <taxon>Enterobacteriaceae</taxon>
        <taxon>Shigella</taxon>
    </lineage>
</organism>
<dbReference type="EMBL" id="AKMY01000052">
    <property type="protein sequence ID" value="EIQ20603.1"/>
    <property type="molecule type" value="Genomic_DNA"/>
</dbReference>
<evidence type="ECO:0000313" key="2">
    <source>
        <dbReference type="Proteomes" id="UP000005407"/>
    </source>
</evidence>
<dbReference type="AlphaFoldDB" id="I6CM61"/>
<proteinExistence type="predicted"/>
<accession>I6CM61</accession>
<name>I6CM61_SHIFL</name>
<dbReference type="PATRIC" id="fig|766150.3.peg.2419"/>
<evidence type="ECO:0000313" key="1">
    <source>
        <dbReference type="EMBL" id="EIQ20603.1"/>
    </source>
</evidence>
<sequence length="69" mass="7607">MDLLRKFIDGKETAEITGIVAQLTPAHTLAAFVLPDIRRWFVELVSHCPARVTTLIRTVGPHTGIRQGA</sequence>
<comment type="caution">
    <text evidence="1">The sequence shown here is derived from an EMBL/GenBank/DDBJ whole genome shotgun (WGS) entry which is preliminary data.</text>
</comment>